<proteinExistence type="predicted"/>
<accession>A0A382JBF2</accession>
<evidence type="ECO:0000313" key="1">
    <source>
        <dbReference type="EMBL" id="SVC08423.1"/>
    </source>
</evidence>
<reference evidence="1" key="1">
    <citation type="submission" date="2018-05" db="EMBL/GenBank/DDBJ databases">
        <authorList>
            <person name="Lanie J.A."/>
            <person name="Ng W.-L."/>
            <person name="Kazmierczak K.M."/>
            <person name="Andrzejewski T.M."/>
            <person name="Davidsen T.M."/>
            <person name="Wayne K.J."/>
            <person name="Tettelin H."/>
            <person name="Glass J.I."/>
            <person name="Rusch D."/>
            <person name="Podicherti R."/>
            <person name="Tsui H.-C.T."/>
            <person name="Winkler M.E."/>
        </authorList>
    </citation>
    <scope>NUCLEOTIDE SEQUENCE</scope>
</reference>
<dbReference type="AlphaFoldDB" id="A0A382JBF2"/>
<dbReference type="EMBL" id="UINC01072639">
    <property type="protein sequence ID" value="SVC08423.1"/>
    <property type="molecule type" value="Genomic_DNA"/>
</dbReference>
<organism evidence="1">
    <name type="scientific">marine metagenome</name>
    <dbReference type="NCBI Taxonomy" id="408172"/>
    <lineage>
        <taxon>unclassified sequences</taxon>
        <taxon>metagenomes</taxon>
        <taxon>ecological metagenomes</taxon>
    </lineage>
</organism>
<gene>
    <name evidence="1" type="ORF">METZ01_LOCUS261277</name>
</gene>
<name>A0A382JBF2_9ZZZZ</name>
<protein>
    <submittedName>
        <fullName evidence="1">Uncharacterized protein</fullName>
    </submittedName>
</protein>
<sequence length="84" mass="9639">MTNVERTNIEECLRNISKLVEFKKVLETSLSLTTFELNCQVEELGLEENGIEAIDIPDDSDYQSAYGFKDLMTSTIENILDCWK</sequence>